<dbReference type="InterPro" id="IPR013780">
    <property type="entry name" value="Glyco_hydro_b"/>
</dbReference>
<sequence>MLAPIFIHQISPVTVNRRGYIKATQGSGVNFDFDLVGEPKLPRRTLFSLVAKDLAESISLFDIGATPEISFTKLKELGNDRYSICATPSECGFLSGVVIAWTDEVDRLCDLARRKRAIGDSYDLELADIAWLLDRQLDNQELLVWPTGLDQIDSDPKFLVEQRTLQSRYLISNLMNLEIDASLRLDLVDFQAIAPYVHMPSRIELATLYVGPSLRCERPKAGFSNWYELFPRSVGGLSGVVDLLPRIAKLGFDTLYLPPIHPIGVTNRKGKNNTLVAEIDDVGSPWAIGYHEGGHSAIEPSLGDFGDFEKLITVARELGIEVALDIALQASPDHPWVKEHPEWFSIRSNNEIAYAENPPKKYQDIYPINFFSFDANHAIELWSEVYSIFEFWISKGVHIFRVDNPHTKPLPFWEYICDRLMCEHPEVILLAEAFTMPKLMYRLGEIGYSQSYTYFTWRITKDELISYGNELAASDVAATLRSNFWPNTPDILGDVVRFGNRAAFRLRATLAAMMGTSWGIYSGYEFCENTPFSIESEEYLDSEKYQIRRRDYQHEAVLDFDITNLNIFRRRHFMALSNQAGFRELPCDNGSIVSFLRYDAELKDLFIVVCNLDTHSPSEGQIELWPIRQLLGISKEIVTHDHLSGETYSWSGDRAFVRLDPMANVAHLLDIEM</sequence>
<dbReference type="Pfam" id="PF21702">
    <property type="entry name" value="GLGE_C"/>
    <property type="match status" value="1"/>
</dbReference>
<keyword evidence="2" id="KW-0808">Transferase</keyword>
<proteinExistence type="predicted"/>
<dbReference type="OrthoDB" id="9805159at2"/>
<keyword evidence="2" id="KW-0328">Glycosyltransferase</keyword>
<dbReference type="InterPro" id="IPR049171">
    <property type="entry name" value="GLGE_C"/>
</dbReference>
<dbReference type="AlphaFoldDB" id="A0A0D8HIW2"/>
<protein>
    <submittedName>
        <fullName evidence="2">Alpha-1,4-glucan:maltose-1-phosphate maltosyltransferase 1</fullName>
        <ecNumber evidence="2">2.4.99.16</ecNumber>
    </submittedName>
</protein>
<dbReference type="PANTHER" id="PTHR47786:SF2">
    <property type="entry name" value="GLYCOSYL HYDROLASE FAMILY 13 CATALYTIC DOMAIN-CONTAINING PROTEIN"/>
    <property type="match status" value="1"/>
</dbReference>
<accession>A0A0D8HIW2</accession>
<dbReference type="GO" id="GO:0005975">
    <property type="term" value="P:carbohydrate metabolic process"/>
    <property type="evidence" value="ECO:0007669"/>
    <property type="project" value="InterPro"/>
</dbReference>
<dbReference type="EC" id="2.4.99.16" evidence="2"/>
<dbReference type="SMART" id="SM00642">
    <property type="entry name" value="Aamy"/>
    <property type="match status" value="1"/>
</dbReference>
<evidence type="ECO:0000313" key="3">
    <source>
        <dbReference type="Proteomes" id="UP000032360"/>
    </source>
</evidence>
<dbReference type="STRING" id="1280514.AXFE_12530"/>
<organism evidence="2 3">
    <name type="scientific">Acidithrix ferrooxidans</name>
    <dbReference type="NCBI Taxonomy" id="1280514"/>
    <lineage>
        <taxon>Bacteria</taxon>
        <taxon>Bacillati</taxon>
        <taxon>Actinomycetota</taxon>
        <taxon>Acidimicrobiia</taxon>
        <taxon>Acidimicrobiales</taxon>
        <taxon>Acidimicrobiaceae</taxon>
        <taxon>Acidithrix</taxon>
    </lineage>
</organism>
<dbReference type="InterPro" id="IPR017853">
    <property type="entry name" value="GH"/>
</dbReference>
<feature type="domain" description="Glycosyl hydrolase family 13 catalytic" evidence="1">
    <location>
        <begin position="224"/>
        <end position="554"/>
    </location>
</feature>
<dbReference type="GO" id="GO:0016757">
    <property type="term" value="F:glycosyltransferase activity"/>
    <property type="evidence" value="ECO:0007669"/>
    <property type="project" value="UniProtKB-KW"/>
</dbReference>
<keyword evidence="3" id="KW-1185">Reference proteome</keyword>
<dbReference type="RefSeq" id="WP_052605013.1">
    <property type="nucleotide sequence ID" value="NZ_JXYS01000028.1"/>
</dbReference>
<gene>
    <name evidence="2" type="primary">glgE1</name>
    <name evidence="2" type="ORF">AXFE_12530</name>
</gene>
<dbReference type="PANTHER" id="PTHR47786">
    <property type="entry name" value="ALPHA-1,4-GLUCAN:MALTOSE-1-PHOSPHATE MALTOSYLTRANSFERASE"/>
    <property type="match status" value="1"/>
</dbReference>
<name>A0A0D8HIW2_9ACTN</name>
<dbReference type="Pfam" id="PF00128">
    <property type="entry name" value="Alpha-amylase"/>
    <property type="match status" value="1"/>
</dbReference>
<comment type="caution">
    <text evidence="2">The sequence shown here is derived from an EMBL/GenBank/DDBJ whole genome shotgun (WGS) entry which is preliminary data.</text>
</comment>
<dbReference type="Proteomes" id="UP000032360">
    <property type="component" value="Unassembled WGS sequence"/>
</dbReference>
<evidence type="ECO:0000259" key="1">
    <source>
        <dbReference type="SMART" id="SM00642"/>
    </source>
</evidence>
<dbReference type="Gene3D" id="3.20.20.80">
    <property type="entry name" value="Glycosidases"/>
    <property type="match status" value="1"/>
</dbReference>
<dbReference type="Gene3D" id="2.60.40.1180">
    <property type="entry name" value="Golgi alpha-mannosidase II"/>
    <property type="match status" value="1"/>
</dbReference>
<evidence type="ECO:0000313" key="2">
    <source>
        <dbReference type="EMBL" id="KJF17868.1"/>
    </source>
</evidence>
<dbReference type="PATRIC" id="fig|1280514.3.peg.1634"/>
<dbReference type="SUPFAM" id="SSF51445">
    <property type="entry name" value="(Trans)glycosidases"/>
    <property type="match status" value="1"/>
</dbReference>
<dbReference type="InterPro" id="IPR006047">
    <property type="entry name" value="GH13_cat_dom"/>
</dbReference>
<reference evidence="2 3" key="1">
    <citation type="submission" date="2015-01" db="EMBL/GenBank/DDBJ databases">
        <title>Draft genome of the acidophilic iron oxidizer Acidithrix ferrooxidans strain Py-F3.</title>
        <authorList>
            <person name="Poehlein A."/>
            <person name="Eisen S."/>
            <person name="Schloemann M."/>
            <person name="Johnson B.D."/>
            <person name="Daniel R."/>
            <person name="Muehling M."/>
        </authorList>
    </citation>
    <scope>NUCLEOTIDE SEQUENCE [LARGE SCALE GENOMIC DNA]</scope>
    <source>
        <strain evidence="2 3">Py-F3</strain>
    </source>
</reference>
<dbReference type="EMBL" id="JXYS01000028">
    <property type="protein sequence ID" value="KJF17868.1"/>
    <property type="molecule type" value="Genomic_DNA"/>
</dbReference>